<keyword evidence="3" id="KW-0808">Transferase</keyword>
<dbReference type="GO" id="GO:0005737">
    <property type="term" value="C:cytoplasm"/>
    <property type="evidence" value="ECO:0007669"/>
    <property type="project" value="UniProtKB-SubCell"/>
</dbReference>
<dbReference type="PANTHER" id="PTHR36837">
    <property type="entry name" value="POLY(3-HYDROXYALKANOATE) POLYMERASE SUBUNIT PHAC"/>
    <property type="match status" value="1"/>
</dbReference>
<dbReference type="Gene3D" id="3.40.50.1820">
    <property type="entry name" value="alpha/beta hydrolase"/>
    <property type="match status" value="1"/>
</dbReference>
<feature type="region of interest" description="Disordered" evidence="5">
    <location>
        <begin position="31"/>
        <end position="55"/>
    </location>
</feature>
<evidence type="ECO:0000259" key="7">
    <source>
        <dbReference type="Pfam" id="PF07167"/>
    </source>
</evidence>
<organism evidence="8 9">
    <name type="scientific">Rhodomicrobium udaipurense</name>
    <dbReference type="NCBI Taxonomy" id="1202716"/>
    <lineage>
        <taxon>Bacteria</taxon>
        <taxon>Pseudomonadati</taxon>
        <taxon>Pseudomonadota</taxon>
        <taxon>Alphaproteobacteria</taxon>
        <taxon>Hyphomicrobiales</taxon>
        <taxon>Hyphomicrobiaceae</taxon>
        <taxon>Rhodomicrobium</taxon>
    </lineage>
</organism>
<dbReference type="InterPro" id="IPR000073">
    <property type="entry name" value="AB_hydrolase_1"/>
</dbReference>
<reference evidence="8 9" key="1">
    <citation type="submission" date="2020-12" db="EMBL/GenBank/DDBJ databases">
        <title>Revised draft genomes of Rhodomicrobium vannielii ATCC 17100 and Rhodomicrobium udaipurense JA643.</title>
        <authorList>
            <person name="Conners E.M."/>
            <person name="Davenport E.J."/>
            <person name="Bose A."/>
        </authorList>
    </citation>
    <scope>NUCLEOTIDE SEQUENCE [LARGE SCALE GENOMIC DNA]</scope>
    <source>
        <strain evidence="8 9">JA643</strain>
    </source>
</reference>
<sequence>MLYYWSMLDSTGAKGRKNNFAVWESYARMSDKRQKGDKREAASGPAPSRPLPGLQSPEQFATNLLRAFEASGQAVAKIYEDKDKRSGAFTVAGGMADIGKIFAPIAQYWMNDPQKLAAAQAKLNEDLIDLWGRTYQRFLGEEVKPLIEPAPSDPRFKDKEWSENAFFDFLKQAYLLTGKWAGDLVENASTVDKHAKMRADFYLNQIVTALSPSNFPFTNPEIIRTTVSTGGQNLAEGMQHLVEDLNQSGELLRIRQTDMSAFEVGKNLAVTPGKVVYQNDIMQLIQYTPSTESVYRVPLMIVPPWINKYYILDLTPPKSFIKWVVDQGFTVFVVSWVNPDASLASKSFEDYMREGVLAATDAVLRITGEPRTNAVGYCVGGTLLASTLAYMAATGDDRIASATFLAAQTDFSHAGDLLVFIDDEQLKALDEVMAERGFLDGARMSAVFNMLRPRDLIWPYIVNNYLLGKQPFPFDLLYWNADSTRMPPANHSFYLREFYRDNKLARGLLSLGGVPLDLSRVTIPIYELATREDHIAPAQSVLVGSKLFGGPVRFVLAGSGHIAGVVNPTSRSKYQHWILEDGDPKSIPTVDAFVARAKEYAGSWWPDYAKWLGSLSGDKIAPREPGGNGFQPIEDAPGSYVRAGP</sequence>
<keyword evidence="9" id="KW-1185">Reference proteome</keyword>
<dbReference type="InterPro" id="IPR010963">
    <property type="entry name" value="PHA_synth_I"/>
</dbReference>
<comment type="subcellular location">
    <subcellularLocation>
        <location evidence="1">Cytoplasm</location>
    </subcellularLocation>
</comment>
<feature type="domain" description="Poly-beta-hydroxybutyrate polymerase N-terminal" evidence="7">
    <location>
        <begin position="153"/>
        <end position="324"/>
    </location>
</feature>
<keyword evidence="4" id="KW-0012">Acyltransferase</keyword>
<dbReference type="NCBIfam" id="TIGR01838">
    <property type="entry name" value="PHA_synth_I"/>
    <property type="match status" value="1"/>
</dbReference>
<feature type="compositionally biased region" description="Basic and acidic residues" evidence="5">
    <location>
        <begin position="31"/>
        <end position="41"/>
    </location>
</feature>
<comment type="caution">
    <text evidence="8">The sequence shown here is derived from an EMBL/GenBank/DDBJ whole genome shotgun (WGS) entry which is preliminary data.</text>
</comment>
<dbReference type="EMBL" id="JAEMUK010000079">
    <property type="protein sequence ID" value="MBJ7544544.1"/>
    <property type="molecule type" value="Genomic_DNA"/>
</dbReference>
<evidence type="ECO:0000256" key="3">
    <source>
        <dbReference type="ARBA" id="ARBA00022679"/>
    </source>
</evidence>
<proteinExistence type="predicted"/>
<dbReference type="GO" id="GO:0042619">
    <property type="term" value="P:poly-hydroxybutyrate biosynthetic process"/>
    <property type="evidence" value="ECO:0007669"/>
    <property type="project" value="InterPro"/>
</dbReference>
<dbReference type="Proteomes" id="UP000623250">
    <property type="component" value="Unassembled WGS sequence"/>
</dbReference>
<dbReference type="PANTHER" id="PTHR36837:SF5">
    <property type="entry name" value="POLY-3-HYDROXYBUTYRATE SYNTHASE"/>
    <property type="match status" value="1"/>
</dbReference>
<dbReference type="Pfam" id="PF00561">
    <property type="entry name" value="Abhydrolase_1"/>
    <property type="match status" value="1"/>
</dbReference>
<dbReference type="Pfam" id="PF07167">
    <property type="entry name" value="PhaC_N"/>
    <property type="match status" value="1"/>
</dbReference>
<feature type="region of interest" description="Disordered" evidence="5">
    <location>
        <begin position="623"/>
        <end position="645"/>
    </location>
</feature>
<protein>
    <submittedName>
        <fullName evidence="8">Class I poly(R)-hydroxyalkanoic acid synthase</fullName>
    </submittedName>
</protein>
<evidence type="ECO:0000313" key="9">
    <source>
        <dbReference type="Proteomes" id="UP000623250"/>
    </source>
</evidence>
<dbReference type="GO" id="GO:0016746">
    <property type="term" value="F:acyltransferase activity"/>
    <property type="evidence" value="ECO:0007669"/>
    <property type="project" value="UniProtKB-KW"/>
</dbReference>
<evidence type="ECO:0000256" key="1">
    <source>
        <dbReference type="ARBA" id="ARBA00004496"/>
    </source>
</evidence>
<dbReference type="InterPro" id="IPR029058">
    <property type="entry name" value="AB_hydrolase_fold"/>
</dbReference>
<evidence type="ECO:0000259" key="6">
    <source>
        <dbReference type="Pfam" id="PF00561"/>
    </source>
</evidence>
<dbReference type="InterPro" id="IPR051321">
    <property type="entry name" value="PHA/PHB_synthase"/>
</dbReference>
<evidence type="ECO:0000313" key="8">
    <source>
        <dbReference type="EMBL" id="MBJ7544544.1"/>
    </source>
</evidence>
<dbReference type="SUPFAM" id="SSF53474">
    <property type="entry name" value="alpha/beta-Hydrolases"/>
    <property type="match status" value="1"/>
</dbReference>
<accession>A0A8I1GGR5</accession>
<evidence type="ECO:0000256" key="2">
    <source>
        <dbReference type="ARBA" id="ARBA00022490"/>
    </source>
</evidence>
<dbReference type="InterPro" id="IPR010941">
    <property type="entry name" value="PhaC_N"/>
</dbReference>
<gene>
    <name evidence="8" type="primary">phaC</name>
    <name evidence="8" type="ORF">JDN41_13390</name>
</gene>
<evidence type="ECO:0000256" key="4">
    <source>
        <dbReference type="ARBA" id="ARBA00023315"/>
    </source>
</evidence>
<dbReference type="AlphaFoldDB" id="A0A8I1GGR5"/>
<name>A0A8I1GGR5_9HYPH</name>
<evidence type="ECO:0000256" key="5">
    <source>
        <dbReference type="SAM" id="MobiDB-lite"/>
    </source>
</evidence>
<keyword evidence="2" id="KW-0963">Cytoplasm</keyword>
<feature type="domain" description="AB hydrolase-1" evidence="6">
    <location>
        <begin position="326"/>
        <end position="567"/>
    </location>
</feature>